<dbReference type="EnsemblPlants" id="MELO3C031883.2.1">
    <property type="protein sequence ID" value="MELO3C031883.2.1"/>
    <property type="gene ID" value="MELO3C031883.2"/>
</dbReference>
<accession>A0A9I9ED45</accession>
<dbReference type="Gramene" id="MELO3C031883.2.1">
    <property type="protein sequence ID" value="MELO3C031883.2.1"/>
    <property type="gene ID" value="MELO3C031883.2"/>
</dbReference>
<name>A0A9I9ED45_CUCME</name>
<reference evidence="1" key="1">
    <citation type="submission" date="2023-03" db="UniProtKB">
        <authorList>
            <consortium name="EnsemblPlants"/>
        </authorList>
    </citation>
    <scope>IDENTIFICATION</scope>
</reference>
<protein>
    <submittedName>
        <fullName evidence="1">Uncharacterized protein</fullName>
    </submittedName>
</protein>
<proteinExistence type="predicted"/>
<organism evidence="1">
    <name type="scientific">Cucumis melo</name>
    <name type="common">Muskmelon</name>
    <dbReference type="NCBI Taxonomy" id="3656"/>
    <lineage>
        <taxon>Eukaryota</taxon>
        <taxon>Viridiplantae</taxon>
        <taxon>Streptophyta</taxon>
        <taxon>Embryophyta</taxon>
        <taxon>Tracheophyta</taxon>
        <taxon>Spermatophyta</taxon>
        <taxon>Magnoliopsida</taxon>
        <taxon>eudicotyledons</taxon>
        <taxon>Gunneridae</taxon>
        <taxon>Pentapetalae</taxon>
        <taxon>rosids</taxon>
        <taxon>fabids</taxon>
        <taxon>Cucurbitales</taxon>
        <taxon>Cucurbitaceae</taxon>
        <taxon>Benincaseae</taxon>
        <taxon>Cucumis</taxon>
    </lineage>
</organism>
<evidence type="ECO:0000313" key="1">
    <source>
        <dbReference type="EnsemblPlants" id="MELO3C031883.2.1"/>
    </source>
</evidence>
<dbReference type="AlphaFoldDB" id="A0A9I9ED45"/>
<sequence length="38" mass="4522">MIQGSVHRLHSWMSIHQLSYEAPAEVLNRLEYQQEPEN</sequence>